<dbReference type="GO" id="GO:0003723">
    <property type="term" value="F:RNA binding"/>
    <property type="evidence" value="ECO:0007669"/>
    <property type="project" value="TreeGrafter"/>
</dbReference>
<proteinExistence type="predicted"/>
<dbReference type="GO" id="GO:0005634">
    <property type="term" value="C:nucleus"/>
    <property type="evidence" value="ECO:0007669"/>
    <property type="project" value="TreeGrafter"/>
</dbReference>
<reference evidence="2" key="1">
    <citation type="submission" date="2022-07" db="EMBL/GenBank/DDBJ databases">
        <title>Phylogenomic reconstructions and comparative analyses of Kickxellomycotina fungi.</title>
        <authorList>
            <person name="Reynolds N.K."/>
            <person name="Stajich J.E."/>
            <person name="Barry K."/>
            <person name="Grigoriev I.V."/>
            <person name="Crous P."/>
            <person name="Smith M.E."/>
        </authorList>
    </citation>
    <scope>NUCLEOTIDE SEQUENCE</scope>
    <source>
        <strain evidence="2">NRRL 1565</strain>
    </source>
</reference>
<dbReference type="PANTHER" id="PTHR11223:SF3">
    <property type="entry name" value="EXPORTIN-5"/>
    <property type="match status" value="1"/>
</dbReference>
<protein>
    <submittedName>
        <fullName evidence="2">Karyopherin</fullName>
    </submittedName>
</protein>
<dbReference type="GO" id="GO:0042565">
    <property type="term" value="C:RNA nuclear export complex"/>
    <property type="evidence" value="ECO:0007669"/>
    <property type="project" value="TreeGrafter"/>
</dbReference>
<comment type="caution">
    <text evidence="2">The sequence shown here is derived from an EMBL/GenBank/DDBJ whole genome shotgun (WGS) entry which is preliminary data.</text>
</comment>
<sequence>MDREVLQRAVQALELVYNSNTPADERKAAESFCEQLKREERAADYGHYLATRANGYAAEVRHFGVQLIEETLRQRWTAGKGGKGSKKKAAGVAKLTAEESFRVRDMIWELLVTGGADEAAFVREKEIAVMVMAIVRLWPSEEWTNLSAQLQHLSANGGSEVVQGVWQRLGEEVFVYERDAAAQVRKHELTNGLVGALLPRQVVRELYPNGVRLSSAAAQAENGEKAKKAGLIVEEAGFEEGWVQWWLQEAQALAGSDDGAERLLQVTQTVAAYVDWMPLRAMAAVGLVPRVAGLLQARSNAVRQQAAEVLERIAQRGAGSEDDAVLQQFAEHRGGEALAAIAQAYGSTVGGRADAEWDDADDALEAARTLAHMCARLVTQHWARSAAVSADAQARLVELLAALARDSRHSVAAPALAAWAVVARNAALRATPAVAAALSGVAEQTTTALVATSRAAQRLGAGASAEAAGLDAGEAAQLGAAEARALLGEARTRQLGVLRALSEADPAGFVAWLAPALDAALAQPDEAAADAALAAAAAVFGALDDAEQRALRDGDTAAVEQLSRARVTCYALGRRVAEFDGGAATAVRQLQTLPALAFLLRPAAMAAQSEARELLVALVRRCAAIVREPGPVARRATAALVRVAVAVPDSLMLVYADVAALVQEMLEDAAVSGTVKGYLREFQLAIVAGAEGCSLSRRAELALPLLRPLVDALRTASPALQSPAAFIAMLWRSPDCVDPAAEAQAARRRRDELARVLSTLLICLGRTLGDGATHLAPLWGDLASELVPPLQQLVRCLHALWNPEHWRGLPQDAQAALDGVLEMTEAERHAIAGVVDEQPSQPTSHDPLLAENHAVRHSLAVLREHAYSCLGRLARLPAAPIEPGMVLADLEHMAPRHWRALLTNVATPVLASLGNWPGFPAADSAAASIEAWLVPLAVVCVRRLDAEWLTIEQTAPISADHSLDAAAEEIVRERAVRMWTRAWGRLVCELLEGCAVTDAARLESELTSAKVRASSGAAGDTSASTSAAHGNPVLGRQLLGSDLFADVLGAAVGVLRYPDTAAARLVLARLAELAPSLAIVALLPLHCPPTPALASVANALLERIKCARPASDGACSPLFGWVATELVPALLRVLASPRLIDCQEVTLGILADVFHASAVFARISTHWPRRYSSGDADQLSPQTAGDPGHIFRQTSLRAMTPVLQSAEVSADDVENALESAATTSESRRRRALLKMALMPLLAVEQARQFANPKDHSHRNHLRSFEESGITRAAPADWTNKLAGGATASVLDNDSEFDLATLMP</sequence>
<dbReference type="Proteomes" id="UP001140094">
    <property type="component" value="Unassembled WGS sequence"/>
</dbReference>
<evidence type="ECO:0000313" key="3">
    <source>
        <dbReference type="Proteomes" id="UP001140094"/>
    </source>
</evidence>
<evidence type="ECO:0000259" key="1">
    <source>
        <dbReference type="Pfam" id="PF19273"/>
    </source>
</evidence>
<dbReference type="EMBL" id="JANBUO010000014">
    <property type="protein sequence ID" value="KAJ2808997.1"/>
    <property type="molecule type" value="Genomic_DNA"/>
</dbReference>
<dbReference type="InterPro" id="IPR045478">
    <property type="entry name" value="Exportin-5_C"/>
</dbReference>
<dbReference type="InterPro" id="IPR045065">
    <property type="entry name" value="XPO1/5"/>
</dbReference>
<gene>
    <name evidence="2" type="primary">MSN5</name>
    <name evidence="2" type="ORF">H4R20_000465</name>
</gene>
<dbReference type="SUPFAM" id="SSF48371">
    <property type="entry name" value="ARM repeat"/>
    <property type="match status" value="1"/>
</dbReference>
<dbReference type="InterPro" id="IPR016024">
    <property type="entry name" value="ARM-type_fold"/>
</dbReference>
<dbReference type="Gene3D" id="1.25.10.10">
    <property type="entry name" value="Leucine-rich Repeat Variant"/>
    <property type="match status" value="1"/>
</dbReference>
<dbReference type="GO" id="GO:0006405">
    <property type="term" value="P:RNA export from nucleus"/>
    <property type="evidence" value="ECO:0007669"/>
    <property type="project" value="TreeGrafter"/>
</dbReference>
<dbReference type="Pfam" id="PF19273">
    <property type="entry name" value="Exportin-5"/>
    <property type="match status" value="1"/>
</dbReference>
<organism evidence="2 3">
    <name type="scientific">Coemansia guatemalensis</name>
    <dbReference type="NCBI Taxonomy" id="2761395"/>
    <lineage>
        <taxon>Eukaryota</taxon>
        <taxon>Fungi</taxon>
        <taxon>Fungi incertae sedis</taxon>
        <taxon>Zoopagomycota</taxon>
        <taxon>Kickxellomycotina</taxon>
        <taxon>Kickxellomycetes</taxon>
        <taxon>Kickxellales</taxon>
        <taxon>Kickxellaceae</taxon>
        <taxon>Coemansia</taxon>
    </lineage>
</organism>
<dbReference type="GO" id="GO:0005737">
    <property type="term" value="C:cytoplasm"/>
    <property type="evidence" value="ECO:0007669"/>
    <property type="project" value="TreeGrafter"/>
</dbReference>
<accession>A0A9W8I3S7</accession>
<dbReference type="GO" id="GO:0006611">
    <property type="term" value="P:protein export from nucleus"/>
    <property type="evidence" value="ECO:0007669"/>
    <property type="project" value="InterPro"/>
</dbReference>
<keyword evidence="3" id="KW-1185">Reference proteome</keyword>
<name>A0A9W8I3S7_9FUNG</name>
<dbReference type="PANTHER" id="PTHR11223">
    <property type="entry name" value="EXPORTIN 1/5"/>
    <property type="match status" value="1"/>
</dbReference>
<dbReference type="InterPro" id="IPR011989">
    <property type="entry name" value="ARM-like"/>
</dbReference>
<evidence type="ECO:0000313" key="2">
    <source>
        <dbReference type="EMBL" id="KAJ2808997.1"/>
    </source>
</evidence>
<dbReference type="GO" id="GO:0005049">
    <property type="term" value="F:nuclear export signal receptor activity"/>
    <property type="evidence" value="ECO:0007669"/>
    <property type="project" value="InterPro"/>
</dbReference>
<dbReference type="OrthoDB" id="2215036at2759"/>
<feature type="domain" description="Exportin-5 C-terminal" evidence="1">
    <location>
        <begin position="634"/>
        <end position="1065"/>
    </location>
</feature>